<dbReference type="PROSITE" id="PS51257">
    <property type="entry name" value="PROKAR_LIPOPROTEIN"/>
    <property type="match status" value="1"/>
</dbReference>
<keyword evidence="4" id="KW-1185">Reference proteome</keyword>
<sequence>MKTAALSLLLLPLLVVGCSKSALEKVQRDGQPDIDMVKDDDREMNAAIAKARQTLPAFVKALQSPTTAMQGFSVKAEFKDANGSEHMWIARPEWDGQNIVGVLANEPNWVKSVKLGDPVKIPGNQISDWMYVENGKLVGGHTERVLFARMSPAERAEVEKSGGFKL</sequence>
<proteinExistence type="predicted"/>
<dbReference type="InterPro" id="IPR018756">
    <property type="entry name" value="DUF2314"/>
</dbReference>
<name>A0A7W9SUH3_ARMRO</name>
<protein>
    <submittedName>
        <fullName evidence="3">Uncharacterized protein YegJ (DUF2314 family)</fullName>
    </submittedName>
</protein>
<evidence type="ECO:0000259" key="2">
    <source>
        <dbReference type="Pfam" id="PF10077"/>
    </source>
</evidence>
<accession>A0A7W9SUH3</accession>
<evidence type="ECO:0000256" key="1">
    <source>
        <dbReference type="SAM" id="SignalP"/>
    </source>
</evidence>
<reference evidence="3 4" key="1">
    <citation type="submission" date="2020-08" db="EMBL/GenBank/DDBJ databases">
        <title>Genomic Encyclopedia of Type Strains, Phase IV (KMG-IV): sequencing the most valuable type-strain genomes for metagenomic binning, comparative biology and taxonomic classification.</title>
        <authorList>
            <person name="Goeker M."/>
        </authorList>
    </citation>
    <scope>NUCLEOTIDE SEQUENCE [LARGE SCALE GENOMIC DNA]</scope>
    <source>
        <strain evidence="3 4">DSM 23562</strain>
    </source>
</reference>
<dbReference type="EMBL" id="JACHGW010000005">
    <property type="protein sequence ID" value="MBB6053062.1"/>
    <property type="molecule type" value="Genomic_DNA"/>
</dbReference>
<comment type="caution">
    <text evidence="3">The sequence shown here is derived from an EMBL/GenBank/DDBJ whole genome shotgun (WGS) entry which is preliminary data.</text>
</comment>
<feature type="chain" id="PRO_5031044633" evidence="1">
    <location>
        <begin position="22"/>
        <end position="166"/>
    </location>
</feature>
<evidence type="ECO:0000313" key="3">
    <source>
        <dbReference type="EMBL" id="MBB6053062.1"/>
    </source>
</evidence>
<evidence type="ECO:0000313" key="4">
    <source>
        <dbReference type="Proteomes" id="UP000520814"/>
    </source>
</evidence>
<dbReference type="Pfam" id="PF10077">
    <property type="entry name" value="DUF2314"/>
    <property type="match status" value="1"/>
</dbReference>
<dbReference type="RefSeq" id="WP_221290293.1">
    <property type="nucleotide sequence ID" value="NZ_JACHGW010000005.1"/>
</dbReference>
<gene>
    <name evidence="3" type="ORF">HNQ39_004894</name>
</gene>
<organism evidence="3 4">
    <name type="scientific">Armatimonas rosea</name>
    <dbReference type="NCBI Taxonomy" id="685828"/>
    <lineage>
        <taxon>Bacteria</taxon>
        <taxon>Bacillati</taxon>
        <taxon>Armatimonadota</taxon>
        <taxon>Armatimonadia</taxon>
        <taxon>Armatimonadales</taxon>
        <taxon>Armatimonadaceae</taxon>
        <taxon>Armatimonas</taxon>
    </lineage>
</organism>
<dbReference type="AlphaFoldDB" id="A0A7W9SUH3"/>
<dbReference type="Proteomes" id="UP000520814">
    <property type="component" value="Unassembled WGS sequence"/>
</dbReference>
<feature type="signal peptide" evidence="1">
    <location>
        <begin position="1"/>
        <end position="21"/>
    </location>
</feature>
<keyword evidence="1" id="KW-0732">Signal</keyword>
<feature type="domain" description="DUF2314" evidence="2">
    <location>
        <begin position="41"/>
        <end position="164"/>
    </location>
</feature>